<dbReference type="EMBL" id="CAEZXR010000105">
    <property type="protein sequence ID" value="CAB4703353.1"/>
    <property type="molecule type" value="Genomic_DNA"/>
</dbReference>
<name>A0A6J6Q1S8_9ZZZZ</name>
<keyword evidence="1" id="KW-0472">Membrane</keyword>
<gene>
    <name evidence="2" type="ORF">UFOPK2579_01055</name>
</gene>
<protein>
    <submittedName>
        <fullName evidence="2">Unannotated protein</fullName>
    </submittedName>
</protein>
<dbReference type="PANTHER" id="PTHR36833:SF1">
    <property type="entry name" value="INTEGRAL MEMBRANE TRANSPORT PROTEIN"/>
    <property type="match status" value="1"/>
</dbReference>
<dbReference type="InterPro" id="IPR010390">
    <property type="entry name" value="ABC-2_transporter-like"/>
</dbReference>
<accession>A0A6J6Q1S8</accession>
<keyword evidence="1" id="KW-0812">Transmembrane</keyword>
<organism evidence="2">
    <name type="scientific">freshwater metagenome</name>
    <dbReference type="NCBI Taxonomy" id="449393"/>
    <lineage>
        <taxon>unclassified sequences</taxon>
        <taxon>metagenomes</taxon>
        <taxon>ecological metagenomes</taxon>
    </lineage>
</organism>
<dbReference type="PANTHER" id="PTHR36833">
    <property type="entry name" value="SLR0610 PROTEIN-RELATED"/>
    <property type="match status" value="1"/>
</dbReference>
<feature type="transmembrane region" description="Helical" evidence="1">
    <location>
        <begin position="32"/>
        <end position="54"/>
    </location>
</feature>
<feature type="transmembrane region" description="Helical" evidence="1">
    <location>
        <begin position="242"/>
        <end position="259"/>
    </location>
</feature>
<proteinExistence type="predicted"/>
<feature type="transmembrane region" description="Helical" evidence="1">
    <location>
        <begin position="128"/>
        <end position="144"/>
    </location>
</feature>
<feature type="transmembrane region" description="Helical" evidence="1">
    <location>
        <begin position="197"/>
        <end position="222"/>
    </location>
</feature>
<feature type="transmembrane region" description="Helical" evidence="1">
    <location>
        <begin position="69"/>
        <end position="87"/>
    </location>
</feature>
<dbReference type="Pfam" id="PF06182">
    <property type="entry name" value="ABC2_membrane_6"/>
    <property type="match status" value="1"/>
</dbReference>
<evidence type="ECO:0000313" key="2">
    <source>
        <dbReference type="EMBL" id="CAB4703353.1"/>
    </source>
</evidence>
<keyword evidence="1" id="KW-1133">Transmembrane helix</keyword>
<feature type="transmembrane region" description="Helical" evidence="1">
    <location>
        <begin position="150"/>
        <end position="176"/>
    </location>
</feature>
<reference evidence="2" key="1">
    <citation type="submission" date="2020-05" db="EMBL/GenBank/DDBJ databases">
        <authorList>
            <person name="Chiriac C."/>
            <person name="Salcher M."/>
            <person name="Ghai R."/>
            <person name="Kavagutti S V."/>
        </authorList>
    </citation>
    <scope>NUCLEOTIDE SEQUENCE</scope>
</reference>
<evidence type="ECO:0000256" key="1">
    <source>
        <dbReference type="SAM" id="Phobius"/>
    </source>
</evidence>
<sequence>MADPRALARHARAYVDISALWVRAAMAYRASWWMLTIGGFLITGIDFVGIWILFHNVDALGGFTLQEVAFLYGGSGVAMALADLFVGRIERIGQMIRLGKLDQMMVRPVPLLVQVCADEFALRRIARVLQAALVLGWGCTYVDWTPSRALLTGVMIAAGTAIFFALFIGFACIQFWTTDSAEVANAFTYGGNTLTSYPLSVFPSEVVKGLTFFFPIAFVNWYPSLQVLGRDDPFGYPDWTQYLSPVVAVALVALALLVWRTGVRQYRSTGS</sequence>
<dbReference type="AlphaFoldDB" id="A0A6J6Q1S8"/>